<proteinExistence type="predicted"/>
<evidence type="ECO:0000256" key="1">
    <source>
        <dbReference type="ARBA" id="ARBA00004138"/>
    </source>
</evidence>
<keyword evidence="6" id="KW-0175">Coiled coil</keyword>
<organism evidence="9">
    <name type="scientific">Zooxanthella nutricula</name>
    <dbReference type="NCBI Taxonomy" id="1333877"/>
    <lineage>
        <taxon>Eukaryota</taxon>
        <taxon>Sar</taxon>
        <taxon>Alveolata</taxon>
        <taxon>Dinophyceae</taxon>
        <taxon>Peridiniales</taxon>
        <taxon>Peridiniales incertae sedis</taxon>
        <taxon>Zooxanthella</taxon>
    </lineage>
</organism>
<dbReference type="GO" id="GO:0005881">
    <property type="term" value="C:cytoplasmic microtubule"/>
    <property type="evidence" value="ECO:0007669"/>
    <property type="project" value="TreeGrafter"/>
</dbReference>
<dbReference type="AlphaFoldDB" id="A0A6U8YBK4"/>
<accession>A0A6U8YBK4</accession>
<keyword evidence="5" id="KW-0966">Cell projection</keyword>
<dbReference type="Pfam" id="PF13864">
    <property type="entry name" value="Enkurin"/>
    <property type="match status" value="1"/>
</dbReference>
<protein>
    <recommendedName>
        <fullName evidence="8">Enkurin domain-containing protein</fullName>
    </recommendedName>
</protein>
<keyword evidence="3" id="KW-0963">Cytoplasm</keyword>
<evidence type="ECO:0000256" key="4">
    <source>
        <dbReference type="ARBA" id="ARBA00023212"/>
    </source>
</evidence>
<gene>
    <name evidence="9" type="ORF">BRAN1462_LOCUS15025</name>
</gene>
<dbReference type="PANTHER" id="PTHR21490">
    <property type="entry name" value="ENKURIN-RELATED"/>
    <property type="match status" value="1"/>
</dbReference>
<feature type="domain" description="Enkurin" evidence="8">
    <location>
        <begin position="157"/>
        <end position="249"/>
    </location>
</feature>
<dbReference type="InterPro" id="IPR052102">
    <property type="entry name" value="Enkurin_domain-protein"/>
</dbReference>
<reference evidence="9" key="1">
    <citation type="submission" date="2021-01" db="EMBL/GenBank/DDBJ databases">
        <authorList>
            <person name="Corre E."/>
            <person name="Pelletier E."/>
            <person name="Niang G."/>
            <person name="Scheremetjew M."/>
            <person name="Finn R."/>
            <person name="Kale V."/>
            <person name="Holt S."/>
            <person name="Cochrane G."/>
            <person name="Meng A."/>
            <person name="Brown T."/>
            <person name="Cohen L."/>
        </authorList>
    </citation>
    <scope>NUCLEOTIDE SEQUENCE</scope>
    <source>
        <strain evidence="9">RCC3387</strain>
    </source>
</reference>
<dbReference type="PANTHER" id="PTHR21490:SF2">
    <property type="entry name" value="ENKURIN DOMAIN-CONTAINING PROTEIN 1"/>
    <property type="match status" value="1"/>
</dbReference>
<evidence type="ECO:0000256" key="7">
    <source>
        <dbReference type="SAM" id="MobiDB-lite"/>
    </source>
</evidence>
<evidence type="ECO:0000313" key="9">
    <source>
        <dbReference type="EMBL" id="CAD9538610.1"/>
    </source>
</evidence>
<feature type="region of interest" description="Disordered" evidence="7">
    <location>
        <begin position="88"/>
        <end position="112"/>
    </location>
</feature>
<dbReference type="PROSITE" id="PS51665">
    <property type="entry name" value="ENKURIN"/>
    <property type="match status" value="1"/>
</dbReference>
<name>A0A6U8YBK4_9DINO</name>
<dbReference type="EMBL" id="HBGW01023709">
    <property type="protein sequence ID" value="CAD9538610.1"/>
    <property type="molecule type" value="Transcribed_RNA"/>
</dbReference>
<dbReference type="GO" id="GO:0005929">
    <property type="term" value="C:cilium"/>
    <property type="evidence" value="ECO:0007669"/>
    <property type="project" value="UniProtKB-SubCell"/>
</dbReference>
<dbReference type="InterPro" id="IPR027012">
    <property type="entry name" value="Enkurin_dom"/>
</dbReference>
<keyword evidence="4" id="KW-0206">Cytoskeleton</keyword>
<feature type="compositionally biased region" description="Basic and acidic residues" evidence="7">
    <location>
        <begin position="29"/>
        <end position="47"/>
    </location>
</feature>
<evidence type="ECO:0000259" key="8">
    <source>
        <dbReference type="PROSITE" id="PS51665"/>
    </source>
</evidence>
<sequence length="250" mass="28143">MAEATVQFRRQMAGACAGGLVNPKPPQLARDHAKDNVRAMREKERQLRGQRLIQASQRPAEPFKMRQFAEAKSRVFDPKGQHRVLLQPEPAAKGRGEAARRTGSPTSQEAACGADDGGGEIGLAEFEEQVADLIRKHGKKQTSFAKDVAGCPKYLLKMNEERERQRKTDEAERAKLKLPPGYRQLPAEEVQETLQALQGKREELEREFRRLPLKIETDSQKRRQKAVLDRIAESDRAIGIFSQPTVLVEV</sequence>
<evidence type="ECO:0000256" key="6">
    <source>
        <dbReference type="SAM" id="Coils"/>
    </source>
</evidence>
<feature type="coiled-coil region" evidence="6">
    <location>
        <begin position="157"/>
        <end position="214"/>
    </location>
</feature>
<comment type="subcellular location">
    <subcellularLocation>
        <location evidence="1">Cell projection</location>
        <location evidence="1">Cilium</location>
    </subcellularLocation>
    <subcellularLocation>
        <location evidence="2">Cytoplasm</location>
        <location evidence="2">Cytoskeleton</location>
    </subcellularLocation>
</comment>
<evidence type="ECO:0000256" key="2">
    <source>
        <dbReference type="ARBA" id="ARBA00004245"/>
    </source>
</evidence>
<evidence type="ECO:0000256" key="3">
    <source>
        <dbReference type="ARBA" id="ARBA00022490"/>
    </source>
</evidence>
<feature type="region of interest" description="Disordered" evidence="7">
    <location>
        <begin position="17"/>
        <end position="63"/>
    </location>
</feature>
<evidence type="ECO:0000256" key="5">
    <source>
        <dbReference type="ARBA" id="ARBA00023273"/>
    </source>
</evidence>